<organism evidence="1 2">
    <name type="scientific">Zhouia spongiae</name>
    <dbReference type="NCBI Taxonomy" id="2202721"/>
    <lineage>
        <taxon>Bacteria</taxon>
        <taxon>Pseudomonadati</taxon>
        <taxon>Bacteroidota</taxon>
        <taxon>Flavobacteriia</taxon>
        <taxon>Flavobacteriales</taxon>
        <taxon>Flavobacteriaceae</taxon>
        <taxon>Zhouia</taxon>
    </lineage>
</organism>
<dbReference type="Proteomes" id="UP000829476">
    <property type="component" value="Chromosome"/>
</dbReference>
<evidence type="ECO:0000313" key="1">
    <source>
        <dbReference type="EMBL" id="UNY98535.1"/>
    </source>
</evidence>
<dbReference type="RefSeq" id="WP_242936941.1">
    <property type="nucleotide sequence ID" value="NZ_CP094326.1"/>
</dbReference>
<dbReference type="InterPro" id="IPR027828">
    <property type="entry name" value="DUF4465"/>
</dbReference>
<keyword evidence="2" id="KW-1185">Reference proteome</keyword>
<protein>
    <submittedName>
        <fullName evidence="1">DUF4465 domain-containing protein</fullName>
    </submittedName>
</protein>
<dbReference type="PROSITE" id="PS51257">
    <property type="entry name" value="PROKAR_LIPOPROTEIN"/>
    <property type="match status" value="1"/>
</dbReference>
<gene>
    <name evidence="1" type="ORF">MQE36_15825</name>
</gene>
<proteinExistence type="predicted"/>
<dbReference type="EMBL" id="CP094326">
    <property type="protein sequence ID" value="UNY98535.1"/>
    <property type="molecule type" value="Genomic_DNA"/>
</dbReference>
<evidence type="ECO:0000313" key="2">
    <source>
        <dbReference type="Proteomes" id="UP000829476"/>
    </source>
</evidence>
<dbReference type="Gene3D" id="2.60.120.1350">
    <property type="entry name" value="Protein of unknown function DUF4465"/>
    <property type="match status" value="1"/>
</dbReference>
<dbReference type="Pfam" id="PF14717">
    <property type="entry name" value="DUF4465"/>
    <property type="match status" value="1"/>
</dbReference>
<sequence length="351" mass="38793">MKLNKVNKAILGGALCYGMLMISCTDELDVKIPYPQDITFNEINLERFSYNIPDTPYKVGDAETGVITVNVSKNQNEGFSGFAVSNKNWRSYPWSLSPDFSPSAGLTAQDRQTAIDSTIFSVFTNQPNRTENYLVGNTKGNNAFITLDKPSMVEHVLVANTTYNYLLAAYGSVYSGTYNEESQSYMIDGDPVRNIQNPNTATSMYGRFHLPGPGNTDLMRLKGHEVLEKRKAGSAAAEITRNNGGTQSEIQADSLAAYNNLSTGYVKLIIEGYNNETVTGNVAFYLAVQPGVHPQNPDFDYVAADWYKVDLTELGIVDKLLFKMESSYVNEVTGEMVVPPYFCLDGIRLSK</sequence>
<accession>A0ABY3YL21</accession>
<reference evidence="1 2" key="1">
    <citation type="journal article" date="2018" name="Int. J. Syst. Evol. Microbiol.">
        <title>Zhouia spongiae sp. nov., isolated from a marine sponge.</title>
        <authorList>
            <person name="Zhuang L."/>
            <person name="Lin B."/>
            <person name="Qin F."/>
            <person name="Luo L."/>
        </authorList>
    </citation>
    <scope>NUCLEOTIDE SEQUENCE [LARGE SCALE GENOMIC DNA]</scope>
    <source>
        <strain evidence="1 2">HN-Y44</strain>
    </source>
</reference>
<name>A0ABY3YL21_9FLAO</name>